<keyword evidence="6 8" id="KW-1133">Transmembrane helix</keyword>
<evidence type="ECO:0000256" key="1">
    <source>
        <dbReference type="ARBA" id="ARBA00004651"/>
    </source>
</evidence>
<reference evidence="10 11" key="1">
    <citation type="journal article" date="2019" name="Int. J. Syst. Evol. Microbiol.">
        <title>The Global Catalogue of Microorganisms (GCM) 10K type strain sequencing project: providing services to taxonomists for standard genome sequencing and annotation.</title>
        <authorList>
            <consortium name="The Broad Institute Genomics Platform"/>
            <consortium name="The Broad Institute Genome Sequencing Center for Infectious Disease"/>
            <person name="Wu L."/>
            <person name="Ma J."/>
        </authorList>
    </citation>
    <scope>NUCLEOTIDE SEQUENCE [LARGE SCALE GENOMIC DNA]</scope>
    <source>
        <strain evidence="10 11">JCM 16009</strain>
    </source>
</reference>
<keyword evidence="4 8" id="KW-1003">Cell membrane</keyword>
<feature type="transmembrane region" description="Helical" evidence="8">
    <location>
        <begin position="73"/>
        <end position="94"/>
    </location>
</feature>
<dbReference type="EMBL" id="BAAAQK010000004">
    <property type="protein sequence ID" value="GAA1837954.1"/>
    <property type="molecule type" value="Genomic_DNA"/>
</dbReference>
<dbReference type="Pfam" id="PF01925">
    <property type="entry name" value="TauE"/>
    <property type="match status" value="2"/>
</dbReference>
<accession>A0ABN2MU83</accession>
<feature type="transmembrane region" description="Helical" evidence="8">
    <location>
        <begin position="337"/>
        <end position="354"/>
    </location>
</feature>
<proteinExistence type="inferred from homology"/>
<name>A0ABN2MU83_9PSEU</name>
<feature type="compositionally biased region" description="Low complexity" evidence="9">
    <location>
        <begin position="252"/>
        <end position="263"/>
    </location>
</feature>
<dbReference type="Proteomes" id="UP001500449">
    <property type="component" value="Unassembled WGS sequence"/>
</dbReference>
<keyword evidence="3" id="KW-0813">Transport</keyword>
<feature type="transmembrane region" description="Helical" evidence="8">
    <location>
        <begin position="272"/>
        <end position="293"/>
    </location>
</feature>
<evidence type="ECO:0000256" key="8">
    <source>
        <dbReference type="RuleBase" id="RU363041"/>
    </source>
</evidence>
<dbReference type="InterPro" id="IPR052017">
    <property type="entry name" value="TSUP"/>
</dbReference>
<feature type="compositionally biased region" description="Basic and acidic residues" evidence="9">
    <location>
        <begin position="236"/>
        <end position="251"/>
    </location>
</feature>
<dbReference type="PANTHER" id="PTHR30269">
    <property type="entry name" value="TRANSMEMBRANE PROTEIN YFCA"/>
    <property type="match status" value="1"/>
</dbReference>
<feature type="transmembrane region" description="Helical" evidence="8">
    <location>
        <begin position="132"/>
        <end position="150"/>
    </location>
</feature>
<comment type="subcellular location">
    <subcellularLocation>
        <location evidence="1 8">Cell membrane</location>
        <topology evidence="1 8">Multi-pass membrane protein</topology>
    </subcellularLocation>
</comment>
<evidence type="ECO:0000256" key="6">
    <source>
        <dbReference type="ARBA" id="ARBA00022989"/>
    </source>
</evidence>
<organism evidence="10 11">
    <name type="scientific">Pseudonocardia ailaonensis</name>
    <dbReference type="NCBI Taxonomy" id="367279"/>
    <lineage>
        <taxon>Bacteria</taxon>
        <taxon>Bacillati</taxon>
        <taxon>Actinomycetota</taxon>
        <taxon>Actinomycetes</taxon>
        <taxon>Pseudonocardiales</taxon>
        <taxon>Pseudonocardiaceae</taxon>
        <taxon>Pseudonocardia</taxon>
    </lineage>
</organism>
<feature type="transmembrane region" description="Helical" evidence="8">
    <location>
        <begin position="34"/>
        <end position="53"/>
    </location>
</feature>
<evidence type="ECO:0000313" key="10">
    <source>
        <dbReference type="EMBL" id="GAA1837954.1"/>
    </source>
</evidence>
<feature type="region of interest" description="Disordered" evidence="9">
    <location>
        <begin position="159"/>
        <end position="263"/>
    </location>
</feature>
<evidence type="ECO:0000256" key="2">
    <source>
        <dbReference type="ARBA" id="ARBA00009142"/>
    </source>
</evidence>
<feature type="transmembrane region" description="Helical" evidence="8">
    <location>
        <begin position="106"/>
        <end position="126"/>
    </location>
</feature>
<protein>
    <recommendedName>
        <fullName evidence="8">Probable membrane transporter protein</fullName>
    </recommendedName>
</protein>
<evidence type="ECO:0000313" key="11">
    <source>
        <dbReference type="Proteomes" id="UP001500449"/>
    </source>
</evidence>
<keyword evidence="11" id="KW-1185">Reference proteome</keyword>
<keyword evidence="7 8" id="KW-0472">Membrane</keyword>
<keyword evidence="5 8" id="KW-0812">Transmembrane</keyword>
<evidence type="ECO:0000256" key="5">
    <source>
        <dbReference type="ARBA" id="ARBA00022692"/>
    </source>
</evidence>
<evidence type="ECO:0000256" key="7">
    <source>
        <dbReference type="ARBA" id="ARBA00023136"/>
    </source>
</evidence>
<evidence type="ECO:0000256" key="4">
    <source>
        <dbReference type="ARBA" id="ARBA00022475"/>
    </source>
</evidence>
<comment type="caution">
    <text evidence="10">The sequence shown here is derived from an EMBL/GenBank/DDBJ whole genome shotgun (WGS) entry which is preliminary data.</text>
</comment>
<feature type="compositionally biased region" description="Gly residues" evidence="9">
    <location>
        <begin position="167"/>
        <end position="179"/>
    </location>
</feature>
<feature type="transmembrane region" description="Helical" evidence="8">
    <location>
        <begin position="313"/>
        <end position="330"/>
    </location>
</feature>
<comment type="similarity">
    <text evidence="2 8">Belongs to the 4-toluene sulfonate uptake permease (TSUP) (TC 2.A.102) family.</text>
</comment>
<evidence type="ECO:0000256" key="3">
    <source>
        <dbReference type="ARBA" id="ARBA00022448"/>
    </source>
</evidence>
<feature type="transmembrane region" description="Helical" evidence="8">
    <location>
        <begin position="360"/>
        <end position="378"/>
    </location>
</feature>
<feature type="compositionally biased region" description="Polar residues" evidence="9">
    <location>
        <begin position="185"/>
        <end position="206"/>
    </location>
</feature>
<dbReference type="PANTHER" id="PTHR30269:SF0">
    <property type="entry name" value="MEMBRANE TRANSPORTER PROTEIN YFCA-RELATED"/>
    <property type="match status" value="1"/>
</dbReference>
<gene>
    <name evidence="10" type="ORF">GCM10009836_15950</name>
</gene>
<dbReference type="InterPro" id="IPR002781">
    <property type="entry name" value="TM_pro_TauE-like"/>
</dbReference>
<sequence length="379" mass="37639">MKSYCTPSAYVVALPGARDFRIVPRRRDTDGGDVNGILLALLAGIAAGALNAVGGGGTFVALPALVAAGLSPVVANASATVALLPGAIAGAWVYRREIGPVGDVPLTAVTGASLLGGTVGAVLLLALPSRSFAVAVPWLLAFATLVLLVGRRASAMITRRSRRAGHGPRGSGLPGGVGRPGDTAPSDTLPSDTLPSDTAPGNTLPGNTLPGGVRRPRDPTPGEIGRPGDATAPGGEGERRTAGGERGRRAVDGAAGRAGPPRRASGFLTAQALVAVYGGYFGGAVGILMLAMWGVARGVGPAAGNPTRVTQTAAVYATAAALFLLAGDVLAEPWPMLAMLGGGIAGGIAGAQVGRRLPAPALRATVLVTAVAMTVLYWV</sequence>
<evidence type="ECO:0000256" key="9">
    <source>
        <dbReference type="SAM" id="MobiDB-lite"/>
    </source>
</evidence>